<reference evidence="4 5" key="1">
    <citation type="submission" date="2019-10" db="EMBL/GenBank/DDBJ databases">
        <title>Whole genome shotgun sequence of Acrocarpospora macrocephala NBRC 16266.</title>
        <authorList>
            <person name="Ichikawa N."/>
            <person name="Kimura A."/>
            <person name="Kitahashi Y."/>
            <person name="Komaki H."/>
            <person name="Oguchi A."/>
        </authorList>
    </citation>
    <scope>NUCLEOTIDE SEQUENCE [LARGE SCALE GENOMIC DNA]</scope>
    <source>
        <strain evidence="4 5">NBRC 16266</strain>
    </source>
</reference>
<feature type="domain" description="Ketoreductase" evidence="3">
    <location>
        <begin position="7"/>
        <end position="181"/>
    </location>
</feature>
<dbReference type="InterPro" id="IPR036291">
    <property type="entry name" value="NAD(P)-bd_dom_sf"/>
</dbReference>
<dbReference type="Pfam" id="PF13561">
    <property type="entry name" value="adh_short_C2"/>
    <property type="match status" value="1"/>
</dbReference>
<dbReference type="PANTHER" id="PTHR42760">
    <property type="entry name" value="SHORT-CHAIN DEHYDROGENASES/REDUCTASES FAMILY MEMBER"/>
    <property type="match status" value="1"/>
</dbReference>
<dbReference type="AlphaFoldDB" id="A0A5M3WTD5"/>
<keyword evidence="2" id="KW-0560">Oxidoreductase</keyword>
<protein>
    <submittedName>
        <fullName evidence="4">Oxidoreductase</fullName>
    </submittedName>
</protein>
<evidence type="ECO:0000256" key="1">
    <source>
        <dbReference type="ARBA" id="ARBA00006484"/>
    </source>
</evidence>
<comment type="caution">
    <text evidence="4">The sequence shown here is derived from an EMBL/GenBank/DDBJ whole genome shotgun (WGS) entry which is preliminary data.</text>
</comment>
<sequence length="249" mass="25711">MQRLEGKTALVTGASAGIGLAVAQRFASEGAYVYLTGRRKPQLDDAVATIGPNATGVQADAGDLADLDRLYAQIVGDGRRLDALVANAGGGELATLELTTEEHFDQSIITNIRSTVFTVQKALPLLNEGASVILFSSIAADSGSEAFGMYAATKAAVRSFARTWANELKGRGIRVNSISPGAVKTPGLAANAPDPAQPDVLFDMIASGVPLGRVAEPDEVAGVALFLAGDDSSYITGSNLYVDGGQKQI</sequence>
<dbReference type="OrthoDB" id="9803333at2"/>
<dbReference type="SMART" id="SM00822">
    <property type="entry name" value="PKS_KR"/>
    <property type="match status" value="1"/>
</dbReference>
<dbReference type="Gene3D" id="3.40.50.720">
    <property type="entry name" value="NAD(P)-binding Rossmann-like Domain"/>
    <property type="match status" value="1"/>
</dbReference>
<dbReference type="PANTHER" id="PTHR42760:SF133">
    <property type="entry name" value="3-OXOACYL-[ACYL-CARRIER-PROTEIN] REDUCTASE"/>
    <property type="match status" value="1"/>
</dbReference>
<dbReference type="FunFam" id="3.40.50.720:FF:000084">
    <property type="entry name" value="Short-chain dehydrogenase reductase"/>
    <property type="match status" value="1"/>
</dbReference>
<evidence type="ECO:0000313" key="4">
    <source>
        <dbReference type="EMBL" id="GES12615.1"/>
    </source>
</evidence>
<dbReference type="EMBL" id="BLAE01000037">
    <property type="protein sequence ID" value="GES12615.1"/>
    <property type="molecule type" value="Genomic_DNA"/>
</dbReference>
<keyword evidence="5" id="KW-1185">Reference proteome</keyword>
<accession>A0A5M3WTD5</accession>
<dbReference type="RefSeq" id="WP_155357919.1">
    <property type="nucleotide sequence ID" value="NZ_BAAAHL010000071.1"/>
</dbReference>
<evidence type="ECO:0000259" key="3">
    <source>
        <dbReference type="SMART" id="SM00822"/>
    </source>
</evidence>
<dbReference type="GO" id="GO:0016616">
    <property type="term" value="F:oxidoreductase activity, acting on the CH-OH group of donors, NAD or NADP as acceptor"/>
    <property type="evidence" value="ECO:0007669"/>
    <property type="project" value="TreeGrafter"/>
</dbReference>
<dbReference type="PRINTS" id="PR00081">
    <property type="entry name" value="GDHRDH"/>
</dbReference>
<dbReference type="InterPro" id="IPR002347">
    <property type="entry name" value="SDR_fam"/>
</dbReference>
<evidence type="ECO:0000256" key="2">
    <source>
        <dbReference type="ARBA" id="ARBA00023002"/>
    </source>
</evidence>
<dbReference type="GO" id="GO:0048038">
    <property type="term" value="F:quinone binding"/>
    <property type="evidence" value="ECO:0007669"/>
    <property type="project" value="TreeGrafter"/>
</dbReference>
<dbReference type="InterPro" id="IPR020904">
    <property type="entry name" value="Sc_DH/Rdtase_CS"/>
</dbReference>
<dbReference type="Proteomes" id="UP000331127">
    <property type="component" value="Unassembled WGS sequence"/>
</dbReference>
<evidence type="ECO:0000313" key="5">
    <source>
        <dbReference type="Proteomes" id="UP000331127"/>
    </source>
</evidence>
<dbReference type="SUPFAM" id="SSF51735">
    <property type="entry name" value="NAD(P)-binding Rossmann-fold domains"/>
    <property type="match status" value="1"/>
</dbReference>
<dbReference type="PROSITE" id="PS00061">
    <property type="entry name" value="ADH_SHORT"/>
    <property type="match status" value="1"/>
</dbReference>
<comment type="similarity">
    <text evidence="1">Belongs to the short-chain dehydrogenases/reductases (SDR) family.</text>
</comment>
<dbReference type="CDD" id="cd05233">
    <property type="entry name" value="SDR_c"/>
    <property type="match status" value="1"/>
</dbReference>
<dbReference type="GO" id="GO:0006633">
    <property type="term" value="P:fatty acid biosynthetic process"/>
    <property type="evidence" value="ECO:0007669"/>
    <property type="project" value="TreeGrafter"/>
</dbReference>
<organism evidence="4 5">
    <name type="scientific">Acrocarpospora macrocephala</name>
    <dbReference type="NCBI Taxonomy" id="150177"/>
    <lineage>
        <taxon>Bacteria</taxon>
        <taxon>Bacillati</taxon>
        <taxon>Actinomycetota</taxon>
        <taxon>Actinomycetes</taxon>
        <taxon>Streptosporangiales</taxon>
        <taxon>Streptosporangiaceae</taxon>
        <taxon>Acrocarpospora</taxon>
    </lineage>
</organism>
<name>A0A5M3WTD5_9ACTN</name>
<gene>
    <name evidence="4" type="ORF">Amac_062120</name>
</gene>
<dbReference type="InterPro" id="IPR057326">
    <property type="entry name" value="KR_dom"/>
</dbReference>
<proteinExistence type="inferred from homology"/>